<organism evidence="2 3">
    <name type="scientific">Methanofollis tationis</name>
    <dbReference type="NCBI Taxonomy" id="81417"/>
    <lineage>
        <taxon>Archaea</taxon>
        <taxon>Methanobacteriati</taxon>
        <taxon>Methanobacteriota</taxon>
        <taxon>Stenosarchaea group</taxon>
        <taxon>Methanomicrobia</taxon>
        <taxon>Methanomicrobiales</taxon>
        <taxon>Methanomicrobiaceae</taxon>
        <taxon>Methanofollis</taxon>
    </lineage>
</organism>
<feature type="domain" description="ABC-type glycine betaine transport system substrate-binding" evidence="1">
    <location>
        <begin position="28"/>
        <end position="287"/>
    </location>
</feature>
<dbReference type="InterPro" id="IPR041894">
    <property type="entry name" value="PBP2_ProX-like"/>
</dbReference>
<dbReference type="GO" id="GO:0022857">
    <property type="term" value="F:transmembrane transporter activity"/>
    <property type="evidence" value="ECO:0007669"/>
    <property type="project" value="InterPro"/>
</dbReference>
<dbReference type="Gene3D" id="3.40.190.10">
    <property type="entry name" value="Periplasmic binding protein-like II"/>
    <property type="match status" value="1"/>
</dbReference>
<dbReference type="SUPFAM" id="SSF53850">
    <property type="entry name" value="Periplasmic binding protein-like II"/>
    <property type="match status" value="1"/>
</dbReference>
<dbReference type="Gene3D" id="3.40.190.120">
    <property type="entry name" value="Osmoprotection protein (prox), domain 2"/>
    <property type="match status" value="1"/>
</dbReference>
<dbReference type="EMBL" id="JABXWR010000001">
    <property type="protein sequence ID" value="NVO65906.1"/>
    <property type="molecule type" value="Genomic_DNA"/>
</dbReference>
<dbReference type="Proteomes" id="UP000570823">
    <property type="component" value="Unassembled WGS sequence"/>
</dbReference>
<dbReference type="RefSeq" id="WP_176787452.1">
    <property type="nucleotide sequence ID" value="NZ_JABXWR010000001.1"/>
</dbReference>
<dbReference type="OrthoDB" id="76236at2157"/>
<reference evidence="2 3" key="1">
    <citation type="submission" date="2020-06" db="EMBL/GenBank/DDBJ databases">
        <title>Methanofollis fontis sp. nov., a methanogen isolated from marine sediments near a cold seep at Four-Way Closure Ridge offshore southwestern Taiwan.</title>
        <authorList>
            <person name="Chen S.-C."/>
            <person name="Teng N.-H."/>
            <person name="Lin Y.-S."/>
            <person name="Lai M.-C."/>
            <person name="Chen H.-H."/>
            <person name="Wang C.-C."/>
        </authorList>
    </citation>
    <scope>NUCLEOTIDE SEQUENCE [LARGE SCALE GENOMIC DNA]</scope>
    <source>
        <strain evidence="2 3">DSM 2702</strain>
    </source>
</reference>
<proteinExistence type="predicted"/>
<dbReference type="Pfam" id="PF04069">
    <property type="entry name" value="OpuAC"/>
    <property type="match status" value="1"/>
</dbReference>
<comment type="caution">
    <text evidence="2">The sequence shown here is derived from an EMBL/GenBank/DDBJ whole genome shotgun (WGS) entry which is preliminary data.</text>
</comment>
<evidence type="ECO:0000259" key="1">
    <source>
        <dbReference type="Pfam" id="PF04069"/>
    </source>
</evidence>
<dbReference type="InterPro" id="IPR007210">
    <property type="entry name" value="ABC_Gly_betaine_transp_sub-bd"/>
</dbReference>
<dbReference type="CDD" id="cd13607">
    <property type="entry name" value="PBP2_AfProX_like"/>
    <property type="match status" value="1"/>
</dbReference>
<evidence type="ECO:0000313" key="3">
    <source>
        <dbReference type="Proteomes" id="UP000570823"/>
    </source>
</evidence>
<accession>A0A7K4HKV6</accession>
<sequence length="295" mass="32450">MKWLPVFWVVLITVALCASGCTGTSGQTVVVGGKTFNEQYILAEMIALLLEEEGYAAEVKANLNDATLFEGIKKGQVDVYVEYTGTAYSQLLKLPPMTVWDPDEVYLKVEEGLAGEAITVLYGVGFRDDYTIAVPEAWAAELNVTAISDLAPHAAAMDLGTDYVFPDREDGLPQLGRVYNFSFGRVRQMSPTLMYEVIKSGEVDAITPYTTDTRVDLYNLRILDDDRSAFPPYHAIVVANEKIAGDQKAVEALSVLSERIDSGTMRSLNYQFDVEKKEARDIARGYLVSEGLIAG</sequence>
<evidence type="ECO:0000313" key="2">
    <source>
        <dbReference type="EMBL" id="NVO65906.1"/>
    </source>
</evidence>
<dbReference type="AlphaFoldDB" id="A0A7K4HKV6"/>
<protein>
    <submittedName>
        <fullName evidence="2">Glycine/betaine ABC transporter substrate-binding protein</fullName>
    </submittedName>
</protein>
<keyword evidence="3" id="KW-1185">Reference proteome</keyword>
<name>A0A7K4HKV6_9EURY</name>
<gene>
    <name evidence="2" type="ORF">HWN36_00890</name>
</gene>
<dbReference type="GO" id="GO:0043190">
    <property type="term" value="C:ATP-binding cassette (ABC) transporter complex"/>
    <property type="evidence" value="ECO:0007669"/>
    <property type="project" value="InterPro"/>
</dbReference>